<feature type="compositionally biased region" description="Polar residues" evidence="2">
    <location>
        <begin position="178"/>
        <end position="187"/>
    </location>
</feature>
<dbReference type="EMBL" id="JBAMIC010000018">
    <property type="protein sequence ID" value="KAK7094677.1"/>
    <property type="molecule type" value="Genomic_DNA"/>
</dbReference>
<feature type="compositionally biased region" description="Basic and acidic residues" evidence="2">
    <location>
        <begin position="156"/>
        <end position="172"/>
    </location>
</feature>
<feature type="region of interest" description="Disordered" evidence="2">
    <location>
        <begin position="205"/>
        <end position="290"/>
    </location>
</feature>
<gene>
    <name evidence="4" type="ORF">V1264_006196</name>
</gene>
<sequence>MSSCFVFVRPRRSKVSCERHHAQSTAMDAEPMDLDDDSRGYSPRSSHSAYQRGTYPGSNSAPCFSPFPPPYIKPATQPMRGHFDQLSGPSTSTPVFGRSCHSSQSLFKTDMHSGIFGTGMHGSSFTTPASTQRSLTREGTQVQASLLQRGLEYLRSDDTSHASMDASDRSDVSEMEVVQTSPTTSPSWDKVRAALGNFSLFKNEARREEKDAQTPSVADKENEAKSVRESSRRPGASWEPSLSAVQAATTFKRSQRHTKSSPAKSESSTVQTSTPMRKLGIKETDGGDTNTASIAKRQLKLKAALSEPDKSGCCSFGCCLKVSALLLAIVSVVIAVALQQHVAVSRDNFANMDAELLRDEMASKVFGQHIAMNVVPQSIEQYLHELRAGNASCKDDSCFFPPLVLFFNGWTGVGKNFISDIVTSLFSARTVKKFLVPYHFPHEHLDKQYQKNIENWVLSNVTKYTVNFFIFDEMDKAFPGVIQGIKNAITQLSHQNSYNSPSVFLLLSNSFGSDINHKVFQAMREGQDRESLSMDDFANLFSEDEDTIDSWFQQIKSSSARTVAVPFLPLEKQHIVQCIRRDLVWKKLSTHADIVSRVLEELTFVTLPGGRQFSQTGCKRVSDKVNLVAFD</sequence>
<dbReference type="Gene3D" id="3.40.50.300">
    <property type="entry name" value="P-loop containing nucleotide triphosphate hydrolases"/>
    <property type="match status" value="1"/>
</dbReference>
<dbReference type="GO" id="GO:0005737">
    <property type="term" value="C:cytoplasm"/>
    <property type="evidence" value="ECO:0007669"/>
    <property type="project" value="UniProtKB-ARBA"/>
</dbReference>
<feature type="domain" description="Torsin-1A C-terminal" evidence="3">
    <location>
        <begin position="570"/>
        <end position="625"/>
    </location>
</feature>
<dbReference type="Pfam" id="PF06309">
    <property type="entry name" value="Torsin"/>
    <property type="match status" value="1"/>
</dbReference>
<name>A0AAN9AX56_9CAEN</name>
<keyword evidence="5" id="KW-1185">Reference proteome</keyword>
<comment type="similarity">
    <text evidence="1">Belongs to the ClpA/ClpB family. Torsin subfamily.</text>
</comment>
<dbReference type="PANTHER" id="PTHR10760">
    <property type="entry name" value="TORSIN"/>
    <property type="match status" value="1"/>
</dbReference>
<proteinExistence type="inferred from homology"/>
<protein>
    <recommendedName>
        <fullName evidence="3">Torsin-1A C-terminal domain-containing protein</fullName>
    </recommendedName>
</protein>
<dbReference type="PANTHER" id="PTHR10760:SF2">
    <property type="entry name" value="LD13476P-RELATED"/>
    <property type="match status" value="1"/>
</dbReference>
<dbReference type="SUPFAM" id="SSF52540">
    <property type="entry name" value="P-loop containing nucleoside triphosphate hydrolases"/>
    <property type="match status" value="1"/>
</dbReference>
<feature type="region of interest" description="Disordered" evidence="2">
    <location>
        <begin position="156"/>
        <end position="189"/>
    </location>
</feature>
<dbReference type="InterPro" id="IPR027417">
    <property type="entry name" value="P-loop_NTPase"/>
</dbReference>
<dbReference type="InterPro" id="IPR010448">
    <property type="entry name" value="Torsin"/>
</dbReference>
<evidence type="ECO:0000256" key="2">
    <source>
        <dbReference type="SAM" id="MobiDB-lite"/>
    </source>
</evidence>
<dbReference type="InterPro" id="IPR049337">
    <property type="entry name" value="TOR1A_C"/>
</dbReference>
<evidence type="ECO:0000313" key="4">
    <source>
        <dbReference type="EMBL" id="KAK7094677.1"/>
    </source>
</evidence>
<accession>A0AAN9AX56</accession>
<reference evidence="4 5" key="1">
    <citation type="submission" date="2024-02" db="EMBL/GenBank/DDBJ databases">
        <title>Chromosome-scale genome assembly of the rough periwinkle Littorina saxatilis.</title>
        <authorList>
            <person name="De Jode A."/>
            <person name="Faria R."/>
            <person name="Formenti G."/>
            <person name="Sims Y."/>
            <person name="Smith T.P."/>
            <person name="Tracey A."/>
            <person name="Wood J.M.D."/>
            <person name="Zagrodzka Z.B."/>
            <person name="Johannesson K."/>
            <person name="Butlin R.K."/>
            <person name="Leder E.H."/>
        </authorList>
    </citation>
    <scope>NUCLEOTIDE SEQUENCE [LARGE SCALE GENOMIC DNA]</scope>
    <source>
        <strain evidence="4">Snail1</strain>
        <tissue evidence="4">Muscle</tissue>
    </source>
</reference>
<comment type="caution">
    <text evidence="4">The sequence shown here is derived from an EMBL/GenBank/DDBJ whole genome shotgun (WGS) entry which is preliminary data.</text>
</comment>
<feature type="compositionally biased region" description="Polar residues" evidence="2">
    <location>
        <begin position="43"/>
        <end position="58"/>
    </location>
</feature>
<dbReference type="GO" id="GO:0012505">
    <property type="term" value="C:endomembrane system"/>
    <property type="evidence" value="ECO:0007669"/>
    <property type="project" value="UniProtKB-ARBA"/>
</dbReference>
<dbReference type="Pfam" id="PF21376">
    <property type="entry name" value="TOR1A_C"/>
    <property type="match status" value="1"/>
</dbReference>
<evidence type="ECO:0000256" key="1">
    <source>
        <dbReference type="ARBA" id="ARBA00006235"/>
    </source>
</evidence>
<evidence type="ECO:0000313" key="5">
    <source>
        <dbReference type="Proteomes" id="UP001374579"/>
    </source>
</evidence>
<dbReference type="GO" id="GO:0071218">
    <property type="term" value="P:cellular response to misfolded protein"/>
    <property type="evidence" value="ECO:0007669"/>
    <property type="project" value="TreeGrafter"/>
</dbReference>
<evidence type="ECO:0000259" key="3">
    <source>
        <dbReference type="Pfam" id="PF21376"/>
    </source>
</evidence>
<dbReference type="GO" id="GO:0005524">
    <property type="term" value="F:ATP binding"/>
    <property type="evidence" value="ECO:0007669"/>
    <property type="project" value="InterPro"/>
</dbReference>
<feature type="compositionally biased region" description="Polar residues" evidence="2">
    <location>
        <begin position="260"/>
        <end position="275"/>
    </location>
</feature>
<dbReference type="Proteomes" id="UP001374579">
    <property type="component" value="Unassembled WGS sequence"/>
</dbReference>
<dbReference type="GO" id="GO:0016887">
    <property type="term" value="F:ATP hydrolysis activity"/>
    <property type="evidence" value="ECO:0007669"/>
    <property type="project" value="InterPro"/>
</dbReference>
<feature type="compositionally biased region" description="Basic and acidic residues" evidence="2">
    <location>
        <begin position="205"/>
        <end position="232"/>
    </location>
</feature>
<feature type="region of interest" description="Disordered" evidence="2">
    <location>
        <begin position="17"/>
        <end position="58"/>
    </location>
</feature>
<dbReference type="AlphaFoldDB" id="A0AAN9AX56"/>
<feature type="compositionally biased region" description="Polar residues" evidence="2">
    <location>
        <begin position="243"/>
        <end position="252"/>
    </location>
</feature>
<organism evidence="4 5">
    <name type="scientific">Littorina saxatilis</name>
    <dbReference type="NCBI Taxonomy" id="31220"/>
    <lineage>
        <taxon>Eukaryota</taxon>
        <taxon>Metazoa</taxon>
        <taxon>Spiralia</taxon>
        <taxon>Lophotrochozoa</taxon>
        <taxon>Mollusca</taxon>
        <taxon>Gastropoda</taxon>
        <taxon>Caenogastropoda</taxon>
        <taxon>Littorinimorpha</taxon>
        <taxon>Littorinoidea</taxon>
        <taxon>Littorinidae</taxon>
        <taxon>Littorina</taxon>
    </lineage>
</organism>